<feature type="region of interest" description="Disordered" evidence="8">
    <location>
        <begin position="140"/>
        <end position="229"/>
    </location>
</feature>
<reference evidence="12" key="1">
    <citation type="journal article" date="2020" name="bioRxiv">
        <title>Comparative genomics of Chlamydomonas.</title>
        <authorList>
            <person name="Craig R.J."/>
            <person name="Hasan A.R."/>
            <person name="Ness R.W."/>
            <person name="Keightley P.D."/>
        </authorList>
    </citation>
    <scope>NUCLEOTIDE SEQUENCE</scope>
    <source>
        <strain evidence="12">CCAP 11/70</strain>
    </source>
</reference>
<dbReference type="Proteomes" id="UP000612055">
    <property type="component" value="Unassembled WGS sequence"/>
</dbReference>
<dbReference type="SMART" id="SM00665">
    <property type="entry name" value="B561"/>
    <property type="match status" value="1"/>
</dbReference>
<evidence type="ECO:0000256" key="3">
    <source>
        <dbReference type="ARBA" id="ARBA00022692"/>
    </source>
</evidence>
<dbReference type="GO" id="GO:0016020">
    <property type="term" value="C:membrane"/>
    <property type="evidence" value="ECO:0007669"/>
    <property type="project" value="UniProtKB-SubCell"/>
</dbReference>
<dbReference type="PROSITE" id="PS50939">
    <property type="entry name" value="CYTOCHROME_B561"/>
    <property type="match status" value="1"/>
</dbReference>
<dbReference type="InterPro" id="IPR045266">
    <property type="entry name" value="DOH_DOMON"/>
</dbReference>
<organism evidence="12 13">
    <name type="scientific">Edaphochlamys debaryana</name>
    <dbReference type="NCBI Taxonomy" id="47281"/>
    <lineage>
        <taxon>Eukaryota</taxon>
        <taxon>Viridiplantae</taxon>
        <taxon>Chlorophyta</taxon>
        <taxon>core chlorophytes</taxon>
        <taxon>Chlorophyceae</taxon>
        <taxon>CS clade</taxon>
        <taxon>Chlamydomonadales</taxon>
        <taxon>Chlamydomonadales incertae sedis</taxon>
        <taxon>Edaphochlamys</taxon>
    </lineage>
</organism>
<dbReference type="CDD" id="cd08760">
    <property type="entry name" value="Cyt_b561_FRRS1_like"/>
    <property type="match status" value="1"/>
</dbReference>
<comment type="caution">
    <text evidence="12">The sequence shown here is derived from an EMBL/GenBank/DDBJ whole genome shotgun (WGS) entry which is preliminary data.</text>
</comment>
<evidence type="ECO:0000256" key="8">
    <source>
        <dbReference type="SAM" id="MobiDB-lite"/>
    </source>
</evidence>
<keyword evidence="5" id="KW-0249">Electron transport</keyword>
<dbReference type="InterPro" id="IPR005018">
    <property type="entry name" value="DOMON_domain"/>
</dbReference>
<evidence type="ECO:0000256" key="7">
    <source>
        <dbReference type="ARBA" id="ARBA00023136"/>
    </source>
</evidence>
<dbReference type="SMART" id="SM00664">
    <property type="entry name" value="DoH"/>
    <property type="match status" value="1"/>
</dbReference>
<proteinExistence type="predicted"/>
<keyword evidence="7 9" id="KW-0472">Membrane</keyword>
<sequence>MTSSGATTTVLCPGLQYSIKVSFSLGSSSAASLAMLTASPATAATFTGGTTSCPNRVDMGGTHHVTSKTPKSYTSAFTLACSAAGQQLQFMVTAATDRDNAVWHQNAVSFTAPGQGAPELAPGGACAASLTACPELAVVASPPSPPPPSPPSPPSPPPNAMPRPPPSPPLPPSPSPSPSPLPPPPASPAALNTDIAMSPPPPDTPADPVAAPEPSPAPGPSTAATSGGKCTPSPLGYQCMSEKVTLHWSVNTPSAPSGPSNPCKLSMPTVLTSDALSSKGAIHMAVQGNLGGYVSVGFAASSGQMPNSDIVLGWVDDTGAGVINSYHTNDEDLADDDQLSNDADWAYDKAVVSQGGVTTICFSRLLLEPRAPASPDLRARVGMAAAPAGSSGAAVQGGARRLAQAPAASIAGSPLSFIWAVATWDSLDQHAPGNMGGFELDVATGGATSAADSGKKYWINTHGALMAVAWCFLLPLGSTIPAHRWLPGGSKMIMNKALWFWLHITCQLGGFALFLASFIIAVVKFDEPKKSDQLRYTHSVMGYIMCGMACMQIIIAQFRPDPGTPKRVWLWNPFHLTWGRLTLMLGVATCFVGIAVQYAIIAGSLVKWYVPLAVVLAVIYLVDCFLRDLRSRDKDRELHEMRSRRLDPNDPAIRAAMAAAAANPELFGSHYTVGVPSDYTHMGAGASTTRYGGGPGGAATATTSSVSGDGDASPSGKAVKLTANARSGSAGAGHGTLMASAEDVKLTPMSK</sequence>
<dbReference type="PANTHER" id="PTHR23130:SF171">
    <property type="entry name" value="OS01G0895300 PROTEIN"/>
    <property type="match status" value="1"/>
</dbReference>
<dbReference type="OrthoDB" id="366214at2759"/>
<keyword evidence="4" id="KW-0732">Signal</keyword>
<feature type="transmembrane region" description="Helical" evidence="9">
    <location>
        <begin position="457"/>
        <end position="477"/>
    </location>
</feature>
<feature type="transmembrane region" description="Helical" evidence="9">
    <location>
        <begin position="581"/>
        <end position="602"/>
    </location>
</feature>
<evidence type="ECO:0000259" key="11">
    <source>
        <dbReference type="PROSITE" id="PS50939"/>
    </source>
</evidence>
<feature type="compositionally biased region" description="Pro residues" evidence="8">
    <location>
        <begin position="198"/>
        <end position="219"/>
    </location>
</feature>
<dbReference type="AlphaFoldDB" id="A0A835Y0K9"/>
<feature type="compositionally biased region" description="Low complexity" evidence="8">
    <location>
        <begin position="698"/>
        <end position="710"/>
    </location>
</feature>
<evidence type="ECO:0000313" key="12">
    <source>
        <dbReference type="EMBL" id="KAG2494432.1"/>
    </source>
</evidence>
<evidence type="ECO:0000256" key="2">
    <source>
        <dbReference type="ARBA" id="ARBA00022448"/>
    </source>
</evidence>
<dbReference type="CDD" id="cd09631">
    <property type="entry name" value="DOMON_DOH"/>
    <property type="match status" value="1"/>
</dbReference>
<evidence type="ECO:0000256" key="9">
    <source>
        <dbReference type="SAM" id="Phobius"/>
    </source>
</evidence>
<feature type="compositionally biased region" description="Pro residues" evidence="8">
    <location>
        <begin position="142"/>
        <end position="187"/>
    </location>
</feature>
<dbReference type="EMBL" id="JAEHOE010000031">
    <property type="protein sequence ID" value="KAG2494432.1"/>
    <property type="molecule type" value="Genomic_DNA"/>
</dbReference>
<feature type="transmembrane region" description="Helical" evidence="9">
    <location>
        <begin position="608"/>
        <end position="626"/>
    </location>
</feature>
<feature type="domain" description="Cytochrome b561" evidence="11">
    <location>
        <begin position="424"/>
        <end position="632"/>
    </location>
</feature>
<feature type="transmembrane region" description="Helical" evidence="9">
    <location>
        <begin position="498"/>
        <end position="520"/>
    </location>
</feature>
<accession>A0A835Y0K9</accession>
<keyword evidence="3 9" id="KW-0812">Transmembrane</keyword>
<evidence type="ECO:0000256" key="1">
    <source>
        <dbReference type="ARBA" id="ARBA00004370"/>
    </source>
</evidence>
<keyword evidence="13" id="KW-1185">Reference proteome</keyword>
<feature type="transmembrane region" description="Helical" evidence="9">
    <location>
        <begin position="540"/>
        <end position="560"/>
    </location>
</feature>
<evidence type="ECO:0000256" key="6">
    <source>
        <dbReference type="ARBA" id="ARBA00022989"/>
    </source>
</evidence>
<evidence type="ECO:0000256" key="5">
    <source>
        <dbReference type="ARBA" id="ARBA00022982"/>
    </source>
</evidence>
<dbReference type="PROSITE" id="PS50836">
    <property type="entry name" value="DOMON"/>
    <property type="match status" value="1"/>
</dbReference>
<feature type="region of interest" description="Disordered" evidence="8">
    <location>
        <begin position="692"/>
        <end position="751"/>
    </location>
</feature>
<dbReference type="InterPro" id="IPR006593">
    <property type="entry name" value="Cyt_b561/ferric_Rdtase_TM"/>
</dbReference>
<protein>
    <recommendedName>
        <fullName evidence="14">Cytochrome b561 domain-containing protein</fullName>
    </recommendedName>
</protein>
<comment type="subcellular location">
    <subcellularLocation>
        <location evidence="1">Membrane</location>
    </subcellularLocation>
</comment>
<evidence type="ECO:0008006" key="14">
    <source>
        <dbReference type="Google" id="ProtNLM"/>
    </source>
</evidence>
<gene>
    <name evidence="12" type="ORF">HYH03_007484</name>
</gene>
<dbReference type="Pfam" id="PF03351">
    <property type="entry name" value="DOMON"/>
    <property type="match status" value="1"/>
</dbReference>
<name>A0A835Y0K9_9CHLO</name>
<evidence type="ECO:0000256" key="4">
    <source>
        <dbReference type="ARBA" id="ARBA00022729"/>
    </source>
</evidence>
<keyword evidence="2" id="KW-0813">Transport</keyword>
<feature type="domain" description="DOMON" evidence="10">
    <location>
        <begin position="242"/>
        <end position="389"/>
    </location>
</feature>
<dbReference type="Gene3D" id="1.20.120.1770">
    <property type="match status" value="1"/>
</dbReference>
<evidence type="ECO:0000313" key="13">
    <source>
        <dbReference type="Proteomes" id="UP000612055"/>
    </source>
</evidence>
<dbReference type="Pfam" id="PF03188">
    <property type="entry name" value="Cytochrom_B561"/>
    <property type="match status" value="1"/>
</dbReference>
<keyword evidence="6 9" id="KW-1133">Transmembrane helix</keyword>
<dbReference type="PANTHER" id="PTHR23130">
    <property type="entry name" value="CYTOCHROME B561 AND DOMON DOMAIN-CONTAINING PROTEIN"/>
    <property type="match status" value="1"/>
</dbReference>
<evidence type="ECO:0000259" key="10">
    <source>
        <dbReference type="PROSITE" id="PS50836"/>
    </source>
</evidence>